<dbReference type="CDD" id="cd00090">
    <property type="entry name" value="HTH_ARSR"/>
    <property type="match status" value="1"/>
</dbReference>
<dbReference type="GO" id="GO:0003700">
    <property type="term" value="F:DNA-binding transcription factor activity"/>
    <property type="evidence" value="ECO:0007669"/>
    <property type="project" value="InterPro"/>
</dbReference>
<dbReference type="SUPFAM" id="SSF46785">
    <property type="entry name" value="Winged helix' DNA-binding domain"/>
    <property type="match status" value="1"/>
</dbReference>
<dbReference type="STRING" id="29341.RSJ17_16170"/>
<dbReference type="AlphaFoldDB" id="A0A0C1QYT1"/>
<dbReference type="InterPro" id="IPR011991">
    <property type="entry name" value="ArsR-like_HTH"/>
</dbReference>
<proteinExistence type="predicted"/>
<dbReference type="InterPro" id="IPR036388">
    <property type="entry name" value="WH-like_DNA-bd_sf"/>
</dbReference>
<dbReference type="GO" id="GO:0003677">
    <property type="term" value="F:DNA binding"/>
    <property type="evidence" value="ECO:0007669"/>
    <property type="project" value="UniProtKB-KW"/>
</dbReference>
<keyword evidence="3" id="KW-0804">Transcription</keyword>
<dbReference type="SMART" id="SM00418">
    <property type="entry name" value="HTH_ARSR"/>
    <property type="match status" value="1"/>
</dbReference>
<evidence type="ECO:0000256" key="2">
    <source>
        <dbReference type="ARBA" id="ARBA00023125"/>
    </source>
</evidence>
<evidence type="ECO:0000259" key="4">
    <source>
        <dbReference type="PROSITE" id="PS50987"/>
    </source>
</evidence>
<accession>A0A0C1QYT1</accession>
<comment type="caution">
    <text evidence="5">The sequence shown here is derived from an EMBL/GenBank/DDBJ whole genome shotgun (WGS) entry which is preliminary data.</text>
</comment>
<sequence>MMNNKNLKCNMDCIKGIEEIFDNELFKVLSEPIRCEIIKYLAINGESDISTIAGNFVQDRSVISRHLNQIYKLNLLTMRKEERRTIYNLNALELLNKFELTTEKIRLLIGDCNP</sequence>
<keyword evidence="2" id="KW-0238">DNA-binding</keyword>
<dbReference type="PANTHER" id="PTHR33154:SF33">
    <property type="entry name" value="TRANSCRIPTIONAL REPRESSOR SDPR"/>
    <property type="match status" value="1"/>
</dbReference>
<dbReference type="InterPro" id="IPR001845">
    <property type="entry name" value="HTH_ArsR_DNA-bd_dom"/>
</dbReference>
<evidence type="ECO:0000256" key="3">
    <source>
        <dbReference type="ARBA" id="ARBA00023163"/>
    </source>
</evidence>
<organism evidence="5 6">
    <name type="scientific">Clostridium argentinense CDC 2741</name>
    <dbReference type="NCBI Taxonomy" id="1418104"/>
    <lineage>
        <taxon>Bacteria</taxon>
        <taxon>Bacillati</taxon>
        <taxon>Bacillota</taxon>
        <taxon>Clostridia</taxon>
        <taxon>Eubacteriales</taxon>
        <taxon>Clostridiaceae</taxon>
        <taxon>Clostridium</taxon>
    </lineage>
</organism>
<feature type="domain" description="HTH arsR-type" evidence="4">
    <location>
        <begin position="14"/>
        <end position="109"/>
    </location>
</feature>
<evidence type="ECO:0000256" key="1">
    <source>
        <dbReference type="ARBA" id="ARBA00023015"/>
    </source>
</evidence>
<keyword evidence="1" id="KW-0805">Transcription regulation</keyword>
<keyword evidence="6" id="KW-1185">Reference proteome</keyword>
<dbReference type="PANTHER" id="PTHR33154">
    <property type="entry name" value="TRANSCRIPTIONAL REGULATOR, ARSR FAMILY"/>
    <property type="match status" value="1"/>
</dbReference>
<name>A0A0C1QYT1_9CLOT</name>
<protein>
    <submittedName>
        <fullName evidence="5">Bacterial regulatory, arsR family protein</fullName>
    </submittedName>
</protein>
<dbReference type="Gene3D" id="1.10.10.10">
    <property type="entry name" value="Winged helix-like DNA-binding domain superfamily/Winged helix DNA-binding domain"/>
    <property type="match status" value="1"/>
</dbReference>
<reference evidence="5 6" key="1">
    <citation type="journal article" date="2015" name="Infect. Genet. Evol.">
        <title>Genomic sequences of six botulinum neurotoxin-producing strains representing three clostridial species illustrate the mobility and diversity of botulinum neurotoxin genes.</title>
        <authorList>
            <person name="Smith T.J."/>
            <person name="Hill K.K."/>
            <person name="Xie G."/>
            <person name="Foley B.T."/>
            <person name="Williamson C.H."/>
            <person name="Foster J.T."/>
            <person name="Johnson S.L."/>
            <person name="Chertkov O."/>
            <person name="Teshima H."/>
            <person name="Gibbons H.S."/>
            <person name="Johnsky L.A."/>
            <person name="Karavis M.A."/>
            <person name="Smith L.A."/>
        </authorList>
    </citation>
    <scope>NUCLEOTIDE SEQUENCE [LARGE SCALE GENOMIC DNA]</scope>
    <source>
        <strain evidence="5 6">CDC 2741</strain>
    </source>
</reference>
<dbReference type="EMBL" id="AYSO01000017">
    <property type="protein sequence ID" value="KIE46217.1"/>
    <property type="molecule type" value="Genomic_DNA"/>
</dbReference>
<dbReference type="Proteomes" id="UP000031366">
    <property type="component" value="Unassembled WGS sequence"/>
</dbReference>
<dbReference type="Pfam" id="PF01022">
    <property type="entry name" value="HTH_5"/>
    <property type="match status" value="1"/>
</dbReference>
<dbReference type="PROSITE" id="PS50987">
    <property type="entry name" value="HTH_ARSR_2"/>
    <property type="match status" value="1"/>
</dbReference>
<gene>
    <name evidence="5" type="ORF">U732_1868</name>
</gene>
<dbReference type="InterPro" id="IPR051081">
    <property type="entry name" value="HTH_MetalResp_TranReg"/>
</dbReference>
<dbReference type="InterPro" id="IPR036390">
    <property type="entry name" value="WH_DNA-bd_sf"/>
</dbReference>
<dbReference type="PRINTS" id="PR00778">
    <property type="entry name" value="HTHARSR"/>
</dbReference>
<evidence type="ECO:0000313" key="5">
    <source>
        <dbReference type="EMBL" id="KIE46217.1"/>
    </source>
</evidence>
<evidence type="ECO:0000313" key="6">
    <source>
        <dbReference type="Proteomes" id="UP000031366"/>
    </source>
</evidence>